<dbReference type="AlphaFoldDB" id="A0A8H5HP91"/>
<proteinExistence type="predicted"/>
<evidence type="ECO:0000313" key="1">
    <source>
        <dbReference type="EMBL" id="KAF5386655.1"/>
    </source>
</evidence>
<keyword evidence="2" id="KW-1185">Reference proteome</keyword>
<dbReference type="Proteomes" id="UP000565441">
    <property type="component" value="Unassembled WGS sequence"/>
</dbReference>
<reference evidence="1 2" key="1">
    <citation type="journal article" date="2020" name="ISME J.">
        <title>Uncovering the hidden diversity of litter-decomposition mechanisms in mushroom-forming fungi.</title>
        <authorList>
            <person name="Floudas D."/>
            <person name="Bentzer J."/>
            <person name="Ahren D."/>
            <person name="Johansson T."/>
            <person name="Persson P."/>
            <person name="Tunlid A."/>
        </authorList>
    </citation>
    <scope>NUCLEOTIDE SEQUENCE [LARGE SCALE GENOMIC DNA]</scope>
    <source>
        <strain evidence="1 2">CBS 661.87</strain>
    </source>
</reference>
<dbReference type="OrthoDB" id="2941894at2759"/>
<sequence length="265" mass="29210">MAPATPTPLSTDATNPSVARIHIRTPWAGAKLDRTTGDFNQWAEHFTDALIMNGLDEYVLDPVIPRPPADTEPRAHVNWVRNNRLAITYIRTALADTETTDLVVDKGANECFKDLKARAQREGPVKQVSLLREALATYCSLSEPLPTTAKKISDIVRRAYDVGEINCDLFTCIALLNSLNDHAFESLQASVSQCLANSTKAAPFTSADIRRLMENQQTIINSKSHHSSDVALTANAGKQQNRGFLPGHNHGEGGICWRRHGREDD</sequence>
<organism evidence="1 2">
    <name type="scientific">Tricholomella constricta</name>
    <dbReference type="NCBI Taxonomy" id="117010"/>
    <lineage>
        <taxon>Eukaryota</taxon>
        <taxon>Fungi</taxon>
        <taxon>Dikarya</taxon>
        <taxon>Basidiomycota</taxon>
        <taxon>Agaricomycotina</taxon>
        <taxon>Agaricomycetes</taxon>
        <taxon>Agaricomycetidae</taxon>
        <taxon>Agaricales</taxon>
        <taxon>Tricholomatineae</taxon>
        <taxon>Lyophyllaceae</taxon>
        <taxon>Tricholomella</taxon>
    </lineage>
</organism>
<protein>
    <submittedName>
        <fullName evidence="1">Uncharacterized protein</fullName>
    </submittedName>
</protein>
<name>A0A8H5HP91_9AGAR</name>
<dbReference type="EMBL" id="JAACJP010000002">
    <property type="protein sequence ID" value="KAF5386655.1"/>
    <property type="molecule type" value="Genomic_DNA"/>
</dbReference>
<evidence type="ECO:0000313" key="2">
    <source>
        <dbReference type="Proteomes" id="UP000565441"/>
    </source>
</evidence>
<accession>A0A8H5HP91</accession>
<gene>
    <name evidence="1" type="ORF">D9615_001950</name>
</gene>
<comment type="caution">
    <text evidence="1">The sequence shown here is derived from an EMBL/GenBank/DDBJ whole genome shotgun (WGS) entry which is preliminary data.</text>
</comment>